<dbReference type="Pfam" id="PF00072">
    <property type="entry name" value="Response_reg"/>
    <property type="match status" value="1"/>
</dbReference>
<feature type="modified residue" description="4-aspartylphosphate" evidence="3">
    <location>
        <position position="54"/>
    </location>
</feature>
<dbReference type="PANTHER" id="PTHR45228:SF5">
    <property type="entry name" value="CYCLIC DI-GMP PHOSPHODIESTERASE VC_1348-RELATED"/>
    <property type="match status" value="1"/>
</dbReference>
<dbReference type="InterPro" id="IPR003607">
    <property type="entry name" value="HD/PDEase_dom"/>
</dbReference>
<dbReference type="RefSeq" id="WP_186893251.1">
    <property type="nucleotide sequence ID" value="NZ_WJBE01000002.1"/>
</dbReference>
<organism evidence="6 7">
    <name type="scientific">Acetobacterium malicum</name>
    <dbReference type="NCBI Taxonomy" id="52692"/>
    <lineage>
        <taxon>Bacteria</taxon>
        <taxon>Bacillati</taxon>
        <taxon>Bacillota</taxon>
        <taxon>Clostridia</taxon>
        <taxon>Eubacteriales</taxon>
        <taxon>Eubacteriaceae</taxon>
        <taxon>Acetobacterium</taxon>
    </lineage>
</organism>
<dbReference type="SUPFAM" id="SSF109604">
    <property type="entry name" value="HD-domain/PDEase-like"/>
    <property type="match status" value="1"/>
</dbReference>
<comment type="function">
    <text evidence="2">May play the central regulatory role in sporulation. It may be an element of the effector pathway responsible for the activation of sporulation genes in response to nutritional stress. Spo0A may act in concert with spo0H (a sigma factor) to control the expression of some genes that are critical to the sporulation process.</text>
</comment>
<dbReference type="Gene3D" id="3.40.50.2300">
    <property type="match status" value="1"/>
</dbReference>
<evidence type="ECO:0000259" key="4">
    <source>
        <dbReference type="PROSITE" id="PS50110"/>
    </source>
</evidence>
<dbReference type="CDD" id="cd00077">
    <property type="entry name" value="HDc"/>
    <property type="match status" value="1"/>
</dbReference>
<name>A0ABR6YTX1_9FIRM</name>
<dbReference type="InterPro" id="IPR001789">
    <property type="entry name" value="Sig_transdc_resp-reg_receiver"/>
</dbReference>
<evidence type="ECO:0000256" key="1">
    <source>
        <dbReference type="ARBA" id="ARBA00018672"/>
    </source>
</evidence>
<dbReference type="PANTHER" id="PTHR45228">
    <property type="entry name" value="CYCLIC DI-GMP PHOSPHODIESTERASE TM_0186-RELATED"/>
    <property type="match status" value="1"/>
</dbReference>
<dbReference type="Proteomes" id="UP000622405">
    <property type="component" value="Unassembled WGS sequence"/>
</dbReference>
<dbReference type="InterPro" id="IPR052020">
    <property type="entry name" value="Cyclic_di-GMP/3'3'-cGAMP_PDE"/>
</dbReference>
<dbReference type="Gene3D" id="1.10.3210.10">
    <property type="entry name" value="Hypothetical protein af1432"/>
    <property type="match status" value="1"/>
</dbReference>
<keyword evidence="3" id="KW-0597">Phosphoprotein</keyword>
<comment type="caution">
    <text evidence="6">The sequence shown here is derived from an EMBL/GenBank/DDBJ whole genome shotgun (WGS) entry which is preliminary data.</text>
</comment>
<dbReference type="SMART" id="SM00448">
    <property type="entry name" value="REC"/>
    <property type="match status" value="1"/>
</dbReference>
<accession>A0ABR6YTX1</accession>
<evidence type="ECO:0000313" key="6">
    <source>
        <dbReference type="EMBL" id="MBC3898624.1"/>
    </source>
</evidence>
<feature type="domain" description="HD-GYP" evidence="5">
    <location>
        <begin position="148"/>
        <end position="371"/>
    </location>
</feature>
<dbReference type="InterPro" id="IPR011006">
    <property type="entry name" value="CheY-like_superfamily"/>
</dbReference>
<dbReference type="EMBL" id="WJBE01000002">
    <property type="protein sequence ID" value="MBC3898624.1"/>
    <property type="molecule type" value="Genomic_DNA"/>
</dbReference>
<dbReference type="SUPFAM" id="SSF52172">
    <property type="entry name" value="CheY-like"/>
    <property type="match status" value="1"/>
</dbReference>
<evidence type="ECO:0000259" key="5">
    <source>
        <dbReference type="PROSITE" id="PS51832"/>
    </source>
</evidence>
<evidence type="ECO:0000256" key="2">
    <source>
        <dbReference type="ARBA" id="ARBA00024867"/>
    </source>
</evidence>
<dbReference type="PROSITE" id="PS50110">
    <property type="entry name" value="RESPONSE_REGULATORY"/>
    <property type="match status" value="1"/>
</dbReference>
<feature type="domain" description="Response regulatory" evidence="4">
    <location>
        <begin position="5"/>
        <end position="121"/>
    </location>
</feature>
<dbReference type="Pfam" id="PF13487">
    <property type="entry name" value="HD_5"/>
    <property type="match status" value="1"/>
</dbReference>
<evidence type="ECO:0000256" key="3">
    <source>
        <dbReference type="PROSITE-ProRule" id="PRU00169"/>
    </source>
</evidence>
<sequence length="376" mass="42934">MKNHEISIVDDEPINLMILKKLLSPSFLIRAYKSGAELLQAVEKGVKPDLILMDIIMPGMDGYETLSELRKDPANLGIPVIYISALDSLIDEEKGFHLGAVDYITKPFRPGIVLARVNAHLELKQARDRLKNQNEWLEAEVKRRMVENQMIQDTTLNVFAELVETRDNDTANHVLRTQNYVRIIAERLQKNEKFKKRLGDDTIERIVKAAPLHDIGKIGIPDAILLKPGKLDYEEYEVMKTHCKIGGNAIRLAINKTLSVNKTDNEQGEITALYFLEEAERIMNYHHERWDGKGYPEELYGDEIPISARIMALADVFDALTTVRPYKKAWSMDAVVDYILEQKGLQFDPDVVDAFETEIKAFRQVLCQDRTAANKN</sequence>
<dbReference type="SMART" id="SM00471">
    <property type="entry name" value="HDc"/>
    <property type="match status" value="1"/>
</dbReference>
<protein>
    <recommendedName>
        <fullName evidence="1">Stage 0 sporulation protein A homolog</fullName>
    </recommendedName>
</protein>
<gene>
    <name evidence="6" type="ORF">GH811_03230</name>
</gene>
<keyword evidence="7" id="KW-1185">Reference proteome</keyword>
<dbReference type="PROSITE" id="PS51832">
    <property type="entry name" value="HD_GYP"/>
    <property type="match status" value="1"/>
</dbReference>
<dbReference type="InterPro" id="IPR037522">
    <property type="entry name" value="HD_GYP_dom"/>
</dbReference>
<evidence type="ECO:0000313" key="7">
    <source>
        <dbReference type="Proteomes" id="UP000622405"/>
    </source>
</evidence>
<reference evidence="6 7" key="1">
    <citation type="journal article" date="2020" name="mSystems">
        <title>Defining Genomic and Predicted Metabolic Features of the Acetobacterium Genus.</title>
        <authorList>
            <person name="Ross D.E."/>
            <person name="Marshall C.W."/>
            <person name="Gulliver D."/>
            <person name="May H.D."/>
            <person name="Norman R.S."/>
        </authorList>
    </citation>
    <scope>NUCLEOTIDE SEQUENCE [LARGE SCALE GENOMIC DNA]</scope>
    <source>
        <strain evidence="6 7">DSM 4132</strain>
    </source>
</reference>
<proteinExistence type="predicted"/>